<evidence type="ECO:0008006" key="3">
    <source>
        <dbReference type="Google" id="ProtNLM"/>
    </source>
</evidence>
<sequence length="247" mass="27130">LVLSNNDIVSNVKPALPFADHTSISFSFCIPSPPNQEFIPSRMYHLADWDNPSEFSRYPRKVRILYGKFKSLSRIAPNSVACHTMSKRFKSALNSFHCYLEDRIVTTSNSSAFYKFCSGKLKAPKSTPSAIIDSNGTTLLTNDEKCVSFSDIKSSKSAPPGIIDMDGTHLLSNIDKAQAFSKYFSSVSTLPLQAPLCSPTPSPLIQLFDLPSINTAQILVAIRSLAPKCNSSPDGLPNIFFLRVNSL</sequence>
<gene>
    <name evidence="1" type="ORF">PENTCL1PPCAC_14296</name>
</gene>
<dbReference type="AlphaFoldDB" id="A0AAV5TGH8"/>
<name>A0AAV5TGH8_9BILA</name>
<reference evidence="1" key="1">
    <citation type="submission" date="2023-10" db="EMBL/GenBank/DDBJ databases">
        <title>Genome assembly of Pristionchus species.</title>
        <authorList>
            <person name="Yoshida K."/>
            <person name="Sommer R.J."/>
        </authorList>
    </citation>
    <scope>NUCLEOTIDE SEQUENCE</scope>
    <source>
        <strain evidence="1">RS0144</strain>
    </source>
</reference>
<protein>
    <recommendedName>
        <fullName evidence="3">Endonuclease/exonuclease/phosphatase domain-containing protein</fullName>
    </recommendedName>
</protein>
<accession>A0AAV5TGH8</accession>
<evidence type="ECO:0000313" key="1">
    <source>
        <dbReference type="EMBL" id="GMS92121.1"/>
    </source>
</evidence>
<keyword evidence="2" id="KW-1185">Reference proteome</keyword>
<comment type="caution">
    <text evidence="1">The sequence shown here is derived from an EMBL/GenBank/DDBJ whole genome shotgun (WGS) entry which is preliminary data.</text>
</comment>
<dbReference type="Proteomes" id="UP001432027">
    <property type="component" value="Unassembled WGS sequence"/>
</dbReference>
<evidence type="ECO:0000313" key="2">
    <source>
        <dbReference type="Proteomes" id="UP001432027"/>
    </source>
</evidence>
<dbReference type="PANTHER" id="PTHR21459">
    <property type="entry name" value="PROTEIN CBG08968"/>
    <property type="match status" value="1"/>
</dbReference>
<dbReference type="PANTHER" id="PTHR21459:SF2">
    <property type="entry name" value="PROTEIN CBG08968"/>
    <property type="match status" value="1"/>
</dbReference>
<feature type="non-terminal residue" evidence="1">
    <location>
        <position position="1"/>
    </location>
</feature>
<organism evidence="1 2">
    <name type="scientific">Pristionchus entomophagus</name>
    <dbReference type="NCBI Taxonomy" id="358040"/>
    <lineage>
        <taxon>Eukaryota</taxon>
        <taxon>Metazoa</taxon>
        <taxon>Ecdysozoa</taxon>
        <taxon>Nematoda</taxon>
        <taxon>Chromadorea</taxon>
        <taxon>Rhabditida</taxon>
        <taxon>Rhabditina</taxon>
        <taxon>Diplogasteromorpha</taxon>
        <taxon>Diplogasteroidea</taxon>
        <taxon>Neodiplogasteridae</taxon>
        <taxon>Pristionchus</taxon>
    </lineage>
</organism>
<proteinExistence type="predicted"/>
<dbReference type="EMBL" id="BTSX01000004">
    <property type="protein sequence ID" value="GMS92121.1"/>
    <property type="molecule type" value="Genomic_DNA"/>
</dbReference>